<dbReference type="EMBL" id="KN847317">
    <property type="protein sequence ID" value="KIW61864.1"/>
    <property type="molecule type" value="Genomic_DNA"/>
</dbReference>
<evidence type="ECO:0000256" key="1">
    <source>
        <dbReference type="SAM" id="SignalP"/>
    </source>
</evidence>
<feature type="signal peptide" evidence="1">
    <location>
        <begin position="1"/>
        <end position="19"/>
    </location>
</feature>
<dbReference type="OrthoDB" id="4129415at2759"/>
<dbReference type="HOGENOM" id="CLU_052681_0_0_1"/>
<keyword evidence="3" id="KW-1185">Reference proteome</keyword>
<organism evidence="2 3">
    <name type="scientific">Exophiala xenobiotica</name>
    <dbReference type="NCBI Taxonomy" id="348802"/>
    <lineage>
        <taxon>Eukaryota</taxon>
        <taxon>Fungi</taxon>
        <taxon>Dikarya</taxon>
        <taxon>Ascomycota</taxon>
        <taxon>Pezizomycotina</taxon>
        <taxon>Eurotiomycetes</taxon>
        <taxon>Chaetothyriomycetidae</taxon>
        <taxon>Chaetothyriales</taxon>
        <taxon>Herpotrichiellaceae</taxon>
        <taxon>Exophiala</taxon>
    </lineage>
</organism>
<dbReference type="Gene3D" id="3.40.390.10">
    <property type="entry name" value="Collagenase (Catalytic Domain)"/>
    <property type="match status" value="1"/>
</dbReference>
<proteinExistence type="predicted"/>
<dbReference type="AlphaFoldDB" id="A0A0D2FPE5"/>
<protein>
    <recommendedName>
        <fullName evidence="4">Lysine-specific metallo-endopeptidase domain-containing protein</fullName>
    </recommendedName>
</protein>
<reference evidence="2 3" key="1">
    <citation type="submission" date="2015-01" db="EMBL/GenBank/DDBJ databases">
        <title>The Genome Sequence of Exophiala xenobiotica CBS118157.</title>
        <authorList>
            <consortium name="The Broad Institute Genomics Platform"/>
            <person name="Cuomo C."/>
            <person name="de Hoog S."/>
            <person name="Gorbushina A."/>
            <person name="Stielow B."/>
            <person name="Teixiera M."/>
            <person name="Abouelleil A."/>
            <person name="Chapman S.B."/>
            <person name="Priest M."/>
            <person name="Young S.K."/>
            <person name="Wortman J."/>
            <person name="Nusbaum C."/>
            <person name="Birren B."/>
        </authorList>
    </citation>
    <scope>NUCLEOTIDE SEQUENCE [LARGE SCALE GENOMIC DNA]</scope>
    <source>
        <strain evidence="2 3">CBS 118157</strain>
    </source>
</reference>
<evidence type="ECO:0000313" key="3">
    <source>
        <dbReference type="Proteomes" id="UP000054342"/>
    </source>
</evidence>
<dbReference type="InterPro" id="IPR024079">
    <property type="entry name" value="MetalloPept_cat_dom_sf"/>
</dbReference>
<dbReference type="Proteomes" id="UP000054342">
    <property type="component" value="Unassembled WGS sequence"/>
</dbReference>
<sequence>MLLISLLLLVVLNLAFTFAQQPNFYFPPGTSDSQKQQFYQAFRDAITLARFAATTGDPCDQAFRRYFQPQDYDFVQNIFKEIANIPIAENPNPMDISRLVSRSEFNPNFTSLSISLGNHPLWTSEVTSRCDSDPRNGGVLGRLVTQFWAGVQYQGLMAICPQSILFSYLGSLQETENPPAWARANRDPNGQPLPGFGCGGLSDHDSSLMLVLGAVFLHEMLHWPRLVRWVPDYDKLIPLDQYGQPTIVDFVPSPGQYPPAGYGPLYAKTINEGQPLNPQTGKSASIQNSDNYVWYALSKYWSFKCGRVFGPSFTQYDMQTILQRMKPP</sequence>
<evidence type="ECO:0008006" key="4">
    <source>
        <dbReference type="Google" id="ProtNLM"/>
    </source>
</evidence>
<accession>A0A0D2FPE5</accession>
<evidence type="ECO:0000313" key="2">
    <source>
        <dbReference type="EMBL" id="KIW61864.1"/>
    </source>
</evidence>
<keyword evidence="1" id="KW-0732">Signal</keyword>
<dbReference type="GO" id="GO:0008237">
    <property type="term" value="F:metallopeptidase activity"/>
    <property type="evidence" value="ECO:0007669"/>
    <property type="project" value="InterPro"/>
</dbReference>
<name>A0A0D2FPE5_9EURO</name>
<feature type="chain" id="PRO_5002242118" description="Lysine-specific metallo-endopeptidase domain-containing protein" evidence="1">
    <location>
        <begin position="20"/>
        <end position="328"/>
    </location>
</feature>
<gene>
    <name evidence="2" type="ORF">PV05_01935</name>
</gene>
<dbReference type="GeneID" id="25323843"/>
<dbReference type="RefSeq" id="XP_013322448.1">
    <property type="nucleotide sequence ID" value="XM_013466994.1"/>
</dbReference>